<reference evidence="1 2" key="1">
    <citation type="journal article" date="2011" name="Extremophiles">
        <title>Genomic analysis of Acidianus hospitalis W1 a host for studying crenarchaeal virus and plasmid life cycles.</title>
        <authorList>
            <person name="You X.Y."/>
            <person name="Liu C."/>
            <person name="Wang S.Y."/>
            <person name="Jiang C.Y."/>
            <person name="Shah S.A."/>
            <person name="Prangishvili D."/>
            <person name="She Q."/>
            <person name="Liu S.J."/>
            <person name="Garrett R.A."/>
        </authorList>
    </citation>
    <scope>NUCLEOTIDE SEQUENCE [LARGE SCALE GENOMIC DNA]</scope>
    <source>
        <strain evidence="1 2">W1</strain>
    </source>
</reference>
<reference key="2">
    <citation type="journal article" date="2011" name="Extremophiles">
        <title>Genomic analyses of Acidianus hospitalis W1 a host for studying crenarchaeal virus and plasmid life cycles.</title>
        <authorList>
            <person name="You X.Y."/>
            <person name="Liu C."/>
            <person name="Wang S.Y."/>
            <person name="Jiang C.Y."/>
            <person name="Shah S.A."/>
            <person name="Prangishvili D."/>
            <person name="Liu S.J."/>
            <person name="Garrett R.A."/>
        </authorList>
    </citation>
    <scope>NUCLEOTIDE SEQUENCE</scope>
    <source>
        <strain>W1</strain>
    </source>
</reference>
<gene>
    <name evidence="1" type="ordered locus">Ahos_0371</name>
</gene>
<dbReference type="KEGG" id="aho:Ahos_0371"/>
<dbReference type="AlphaFoldDB" id="F4B5P7"/>
<dbReference type="Proteomes" id="UP000008458">
    <property type="component" value="Chromosome"/>
</dbReference>
<dbReference type="EMBL" id="CP002535">
    <property type="protein sequence ID" value="AEE93262.1"/>
    <property type="molecule type" value="Genomic_DNA"/>
</dbReference>
<name>F4B5P7_ACIHW</name>
<keyword evidence="2" id="KW-1185">Reference proteome</keyword>
<evidence type="ECO:0000313" key="2">
    <source>
        <dbReference type="Proteomes" id="UP000008458"/>
    </source>
</evidence>
<proteinExistence type="predicted"/>
<sequence length="97" mass="11155">MEFIITCSNGLTYSTVYLYIKNNKDVIRRYIPQDSVQNVPVNLIDFVRNNSFLAHGGFILPSTPDVIENIYGRLLDDTSLKLNDFLDKINKIKLSKE</sequence>
<protein>
    <submittedName>
        <fullName evidence="1">Uncharacterized protein</fullName>
    </submittedName>
</protein>
<organism evidence="1 2">
    <name type="scientific">Acidianus hospitalis (strain W1)</name>
    <dbReference type="NCBI Taxonomy" id="933801"/>
    <lineage>
        <taxon>Archaea</taxon>
        <taxon>Thermoproteota</taxon>
        <taxon>Thermoprotei</taxon>
        <taxon>Sulfolobales</taxon>
        <taxon>Sulfolobaceae</taxon>
        <taxon>Acidianus</taxon>
    </lineage>
</organism>
<accession>F4B5P7</accession>
<dbReference type="HOGENOM" id="CLU_2339984_0_0_2"/>
<evidence type="ECO:0000313" key="1">
    <source>
        <dbReference type="EMBL" id="AEE93262.1"/>
    </source>
</evidence>